<reference evidence="1" key="2">
    <citation type="journal article" date="2008" name="Genome Biol.">
        <title>Improved genome assembly and evidence-based global gene model set for the chordate Ciona intestinalis: new insight into intron and operon populations.</title>
        <authorList>
            <person name="Satou Y."/>
            <person name="Mineta K."/>
            <person name="Ogasawara M."/>
            <person name="Sasakura Y."/>
            <person name="Shoguchi E."/>
            <person name="Ueno K."/>
            <person name="Yamada L."/>
            <person name="Matsumoto J."/>
            <person name="Wasserscheid J."/>
            <person name="Dewar K."/>
            <person name="Wiley G.B."/>
            <person name="Macmil S.L."/>
            <person name="Roe B.A."/>
            <person name="Zeller R.W."/>
            <person name="Hastings K.E."/>
            <person name="Lemaire P."/>
            <person name="Lindquist E."/>
            <person name="Endo T."/>
            <person name="Hotta K."/>
            <person name="Inaba K."/>
        </authorList>
    </citation>
    <scope>NUCLEOTIDE SEQUENCE [LARGE SCALE GENOMIC DNA]</scope>
    <source>
        <strain evidence="1">wild type</strain>
    </source>
</reference>
<reference evidence="1" key="3">
    <citation type="submission" date="2025-08" db="UniProtKB">
        <authorList>
            <consortium name="Ensembl"/>
        </authorList>
    </citation>
    <scope>IDENTIFICATION</scope>
</reference>
<evidence type="ECO:0000313" key="1">
    <source>
        <dbReference type="Ensembl" id="ENSCINP00000023157.2"/>
    </source>
</evidence>
<dbReference type="InParanoid" id="F6YQJ6"/>
<dbReference type="Ensembl" id="ENSCINT00000023403.2">
    <property type="protein sequence ID" value="ENSCINP00000023157.2"/>
    <property type="gene ID" value="ENSCING00000012395.2"/>
</dbReference>
<reference evidence="2" key="1">
    <citation type="journal article" date="2002" name="Science">
        <title>The draft genome of Ciona intestinalis: insights into chordate and vertebrate origins.</title>
        <authorList>
            <person name="Dehal P."/>
            <person name="Satou Y."/>
            <person name="Campbell R.K."/>
            <person name="Chapman J."/>
            <person name="Degnan B."/>
            <person name="De Tomaso A."/>
            <person name="Davidson B."/>
            <person name="Di Gregorio A."/>
            <person name="Gelpke M."/>
            <person name="Goodstein D.M."/>
            <person name="Harafuji N."/>
            <person name="Hastings K.E."/>
            <person name="Ho I."/>
            <person name="Hotta K."/>
            <person name="Huang W."/>
            <person name="Kawashima T."/>
            <person name="Lemaire P."/>
            <person name="Martinez D."/>
            <person name="Meinertzhagen I.A."/>
            <person name="Necula S."/>
            <person name="Nonaka M."/>
            <person name="Putnam N."/>
            <person name="Rash S."/>
            <person name="Saiga H."/>
            <person name="Satake M."/>
            <person name="Terry A."/>
            <person name="Yamada L."/>
            <person name="Wang H.G."/>
            <person name="Awazu S."/>
            <person name="Azumi K."/>
            <person name="Boore J."/>
            <person name="Branno M."/>
            <person name="Chin-Bow S."/>
            <person name="DeSantis R."/>
            <person name="Doyle S."/>
            <person name="Francino P."/>
            <person name="Keys D.N."/>
            <person name="Haga S."/>
            <person name="Hayashi H."/>
            <person name="Hino K."/>
            <person name="Imai K.S."/>
            <person name="Inaba K."/>
            <person name="Kano S."/>
            <person name="Kobayashi K."/>
            <person name="Kobayashi M."/>
            <person name="Lee B.I."/>
            <person name="Makabe K.W."/>
            <person name="Manohar C."/>
            <person name="Matassi G."/>
            <person name="Medina M."/>
            <person name="Mochizuki Y."/>
            <person name="Mount S."/>
            <person name="Morishita T."/>
            <person name="Miura S."/>
            <person name="Nakayama A."/>
            <person name="Nishizaka S."/>
            <person name="Nomoto H."/>
            <person name="Ohta F."/>
            <person name="Oishi K."/>
            <person name="Rigoutsos I."/>
            <person name="Sano M."/>
            <person name="Sasaki A."/>
            <person name="Sasakura Y."/>
            <person name="Shoguchi E."/>
            <person name="Shin-i T."/>
            <person name="Spagnuolo A."/>
            <person name="Stainier D."/>
            <person name="Suzuki M.M."/>
            <person name="Tassy O."/>
            <person name="Takatori N."/>
            <person name="Tokuoka M."/>
            <person name="Yagi K."/>
            <person name="Yoshizaki F."/>
            <person name="Wada S."/>
            <person name="Zhang C."/>
            <person name="Hyatt P.D."/>
            <person name="Larimer F."/>
            <person name="Detter C."/>
            <person name="Doggett N."/>
            <person name="Glavina T."/>
            <person name="Hawkins T."/>
            <person name="Richardson P."/>
            <person name="Lucas S."/>
            <person name="Kohara Y."/>
            <person name="Levine M."/>
            <person name="Satoh N."/>
            <person name="Rokhsar D.S."/>
        </authorList>
    </citation>
    <scope>NUCLEOTIDE SEQUENCE [LARGE SCALE GENOMIC DNA]</scope>
</reference>
<keyword evidence="2" id="KW-1185">Reference proteome</keyword>
<evidence type="ECO:0000313" key="2">
    <source>
        <dbReference type="Proteomes" id="UP000008144"/>
    </source>
</evidence>
<dbReference type="AlphaFoldDB" id="F6YQJ6"/>
<proteinExistence type="predicted"/>
<protein>
    <submittedName>
        <fullName evidence="1">Uncharacterized protein</fullName>
    </submittedName>
</protein>
<dbReference type="GeneTree" id="ENSGT00940000167176"/>
<reference evidence="1" key="4">
    <citation type="submission" date="2025-09" db="UniProtKB">
        <authorList>
            <consortium name="Ensembl"/>
        </authorList>
    </citation>
    <scope>IDENTIFICATION</scope>
</reference>
<accession>F6YQJ6</accession>
<dbReference type="EMBL" id="EAAA01001764">
    <property type="status" value="NOT_ANNOTATED_CDS"/>
    <property type="molecule type" value="Genomic_DNA"/>
</dbReference>
<organism evidence="1 2">
    <name type="scientific">Ciona intestinalis</name>
    <name type="common">Transparent sea squirt</name>
    <name type="synonym">Ascidia intestinalis</name>
    <dbReference type="NCBI Taxonomy" id="7719"/>
    <lineage>
        <taxon>Eukaryota</taxon>
        <taxon>Metazoa</taxon>
        <taxon>Chordata</taxon>
        <taxon>Tunicata</taxon>
        <taxon>Ascidiacea</taxon>
        <taxon>Phlebobranchia</taxon>
        <taxon>Cionidae</taxon>
        <taxon>Ciona</taxon>
    </lineage>
</organism>
<dbReference type="Proteomes" id="UP000008144">
    <property type="component" value="Chromosome 3"/>
</dbReference>
<name>F6YQJ6_CIOIN</name>
<dbReference type="HOGENOM" id="CLU_1237460_0_0_1"/>
<sequence length="224" mass="25517">MKRRPTLTNDEQLWLMNQVKMSSMTVDEAVSWTEARTNELRIEEEANNNNKDPAGRKTFRPAHLLKTLLPKKGGRKITTGDATNSSVVRKNVERSSVSSEEQIETSGGQDLRSKQVYNFSIYKCSKHKVPQKRIMQIDFGVKVISLIHHGNILTNHPFSSLVNVDGQEGKKVFIYFDDSQELELNAENLADKTKLIRLLNVISEQNDCEERGQPFDPCEKLQLS</sequence>
<dbReference type="STRING" id="7719.ENSCINP00000023157"/>
<dbReference type="OMA" id="WTEARTN"/>